<name>A0A1G2UTG0_9BACT</name>
<accession>A0A1G2UTG0</accession>
<dbReference type="AlphaFoldDB" id="A0A1G2UTG0"/>
<evidence type="ECO:0008006" key="3">
    <source>
        <dbReference type="Google" id="ProtNLM"/>
    </source>
</evidence>
<organism evidence="1 2">
    <name type="scientific">Candidatus Zambryskibacteria bacterium RIFCSPLOWO2_12_39_8</name>
    <dbReference type="NCBI Taxonomy" id="1802774"/>
    <lineage>
        <taxon>Bacteria</taxon>
        <taxon>Candidatus Zambryskiibacteriota</taxon>
    </lineage>
</organism>
<gene>
    <name evidence="1" type="ORF">A2Y49_01240</name>
</gene>
<dbReference type="EMBL" id="MHWR01000036">
    <property type="protein sequence ID" value="OHB12628.1"/>
    <property type="molecule type" value="Genomic_DNA"/>
</dbReference>
<evidence type="ECO:0000313" key="2">
    <source>
        <dbReference type="Proteomes" id="UP000177154"/>
    </source>
</evidence>
<evidence type="ECO:0000313" key="1">
    <source>
        <dbReference type="EMBL" id="OHB12628.1"/>
    </source>
</evidence>
<comment type="caution">
    <text evidence="1">The sequence shown here is derived from an EMBL/GenBank/DDBJ whole genome shotgun (WGS) entry which is preliminary data.</text>
</comment>
<reference evidence="1 2" key="1">
    <citation type="journal article" date="2016" name="Nat. Commun.">
        <title>Thousands of microbial genomes shed light on interconnected biogeochemical processes in an aquifer system.</title>
        <authorList>
            <person name="Anantharaman K."/>
            <person name="Brown C.T."/>
            <person name="Hug L.A."/>
            <person name="Sharon I."/>
            <person name="Castelle C.J."/>
            <person name="Probst A.J."/>
            <person name="Thomas B.C."/>
            <person name="Singh A."/>
            <person name="Wilkins M.J."/>
            <person name="Karaoz U."/>
            <person name="Brodie E.L."/>
            <person name="Williams K.H."/>
            <person name="Hubbard S.S."/>
            <person name="Banfield J.F."/>
        </authorList>
    </citation>
    <scope>NUCLEOTIDE SEQUENCE [LARGE SCALE GENOMIC DNA]</scope>
</reference>
<sequence>MRDRIKVTEDLIIVDGRHRKEAFDLVGTKEIEVDVVHNMDEVTLISEAYKANTGGSKPPTPADTEHTVMLLLQRSQGMKLIGELLALPTSMARKYVNEVKSRMNRAQLQRATEAVTEGGLNIKQAAEQYQVDAEKLKEVLSGHKRKTKNGVAEVQKHLSRFYNSIGTKNARMIRSLIEKFQDGDVTEKQMKELFAHIERLQKKSARVTADWKSRFEAVTTKSKDSPAA</sequence>
<dbReference type="Proteomes" id="UP000177154">
    <property type="component" value="Unassembled WGS sequence"/>
</dbReference>
<proteinExistence type="predicted"/>
<protein>
    <recommendedName>
        <fullName evidence="3">ParB/Sulfiredoxin domain-containing protein</fullName>
    </recommendedName>
</protein>